<accession>A0ABM8IZV7</accession>
<dbReference type="RefSeq" id="WP_338249652.1">
    <property type="nucleotide sequence ID" value="NZ_AP028907.1"/>
</dbReference>
<dbReference type="Proteomes" id="UP001341135">
    <property type="component" value="Chromosome"/>
</dbReference>
<sequence length="54" mass="5943">MASGVVRLRVPRGAVGKLLGSKGAGISKGIDEVLEKYAERVEEDVLEEFLEERR</sequence>
<gene>
    <name evidence="1" type="ORF">PABY_19490</name>
</gene>
<proteinExistence type="predicted"/>
<evidence type="ECO:0000313" key="2">
    <source>
        <dbReference type="Proteomes" id="UP001341135"/>
    </source>
</evidence>
<name>A0ABM8IZV7_9CREN</name>
<dbReference type="GeneID" id="89289952"/>
<dbReference type="EMBL" id="AP028907">
    <property type="protein sequence ID" value="BES82382.1"/>
    <property type="molecule type" value="Genomic_DNA"/>
</dbReference>
<organism evidence="1 2">
    <name type="scientific">Pyrodictium abyssi</name>
    <dbReference type="NCBI Taxonomy" id="54256"/>
    <lineage>
        <taxon>Archaea</taxon>
        <taxon>Thermoproteota</taxon>
        <taxon>Thermoprotei</taxon>
        <taxon>Desulfurococcales</taxon>
        <taxon>Pyrodictiaceae</taxon>
        <taxon>Pyrodictium</taxon>
    </lineage>
</organism>
<protein>
    <submittedName>
        <fullName evidence="1">Uncharacterized protein</fullName>
    </submittedName>
</protein>
<keyword evidence="2" id="KW-1185">Reference proteome</keyword>
<evidence type="ECO:0000313" key="1">
    <source>
        <dbReference type="EMBL" id="BES82382.1"/>
    </source>
</evidence>
<reference evidence="1 2" key="1">
    <citation type="submission" date="2023-09" db="EMBL/GenBank/DDBJ databases">
        <title>Pyrofollis japonicus gen. nov. sp. nov., a novel member of the family Pyrodictiaceae isolated from the Iheya North hydrothermal field.</title>
        <authorList>
            <person name="Miyazaki U."/>
            <person name="Sanari M."/>
            <person name="Tame A."/>
            <person name="Kitajima M."/>
            <person name="Okamoto A."/>
            <person name="Sawayama S."/>
            <person name="Miyazaki J."/>
            <person name="Takai K."/>
            <person name="Nakagawa S."/>
        </authorList>
    </citation>
    <scope>NUCLEOTIDE SEQUENCE [LARGE SCALE GENOMIC DNA]</scope>
    <source>
        <strain evidence="1 2">AV2</strain>
    </source>
</reference>